<feature type="region of interest" description="Disordered" evidence="1">
    <location>
        <begin position="1"/>
        <end position="21"/>
    </location>
</feature>
<dbReference type="EMBL" id="CP024614">
    <property type="protein sequence ID" value="AUS52800.1"/>
    <property type="molecule type" value="Genomic_DNA"/>
</dbReference>
<evidence type="ECO:0000256" key="1">
    <source>
        <dbReference type="SAM" id="MobiDB-lite"/>
    </source>
</evidence>
<dbReference type="Proteomes" id="UP000236349">
    <property type="component" value="Chromosome"/>
</dbReference>
<evidence type="ECO:0000313" key="3">
    <source>
        <dbReference type="Proteomes" id="UP000236349"/>
    </source>
</evidence>
<dbReference type="AlphaFoldDB" id="A0A2I7WDJ5"/>
<sequence length="50" mass="5673">MATERGHRPHDRTEVARVGKVVQSDQQRRRLVEGGGQQVIGMGVVVRWHL</sequence>
<organism evidence="2 3">
    <name type="scientific">Mycobacterium tuberculosis</name>
    <dbReference type="NCBI Taxonomy" id="1773"/>
    <lineage>
        <taxon>Bacteria</taxon>
        <taxon>Bacillati</taxon>
        <taxon>Actinomycetota</taxon>
        <taxon>Actinomycetes</taxon>
        <taxon>Mycobacteriales</taxon>
        <taxon>Mycobacteriaceae</taxon>
        <taxon>Mycobacterium</taxon>
        <taxon>Mycobacterium tuberculosis complex</taxon>
    </lineage>
</organism>
<feature type="compositionally biased region" description="Basic and acidic residues" evidence="1">
    <location>
        <begin position="1"/>
        <end position="17"/>
    </location>
</feature>
<evidence type="ECO:0000313" key="2">
    <source>
        <dbReference type="EMBL" id="AUS52800.1"/>
    </source>
</evidence>
<name>A0A2I7WDJ5_MYCTX</name>
<reference evidence="2 3" key="1">
    <citation type="submission" date="2017-10" db="EMBL/GenBank/DDBJ databases">
        <title>Clinical isolate obtained from a human patient with meningeal tuberculosis in michoacan, Mexico.</title>
        <authorList>
            <person name="Guillen-Nepita A.L."/>
            <person name="Negrete-Paz A.M."/>
            <person name="Vazquez-Marrufo G."/>
            <person name="Cruz-Hernandez A."/>
            <person name="Fresia P."/>
            <person name="Naya H."/>
            <person name="Vazquez-Garciduenas M.S."/>
        </authorList>
    </citation>
    <scope>NUCLEOTIDE SEQUENCE [LARGE SCALE GENOMIC DNA]</scope>
    <source>
        <strain evidence="3">Beijing/MYC004</strain>
    </source>
</reference>
<gene>
    <name evidence="2" type="ORF">CAB90_04008</name>
</gene>
<protein>
    <submittedName>
        <fullName evidence="2">Uncharacterized protein</fullName>
    </submittedName>
</protein>
<accession>A0A2I7WDJ5</accession>
<proteinExistence type="predicted"/>